<dbReference type="AlphaFoldDB" id="A0AAW6BR27"/>
<name>A0AAW6BR27_9GAMM</name>
<dbReference type="NCBIfam" id="NF041295">
    <property type="entry name" value="dynobact_RiPP"/>
    <property type="match status" value="1"/>
</dbReference>
<proteinExistence type="predicted"/>
<evidence type="ECO:0000313" key="1">
    <source>
        <dbReference type="EMBL" id="MDB6374135.1"/>
    </source>
</evidence>
<gene>
    <name evidence="1" type="primary">dynB</name>
    <name evidence="1" type="ORF">PH362_19965</name>
</gene>
<comment type="caution">
    <text evidence="1">The sequence shown here is derived from an EMBL/GenBank/DDBJ whole genome shotgun (WGS) entry which is preliminary data.</text>
</comment>
<evidence type="ECO:0000313" key="2">
    <source>
        <dbReference type="Proteomes" id="UP001212996"/>
    </source>
</evidence>
<dbReference type="RefSeq" id="WP_217469848.1">
    <property type="nucleotide sequence ID" value="NZ_JAQMFO010000037.1"/>
</dbReference>
<reference evidence="1" key="1">
    <citation type="submission" date="2023-01" db="EMBL/GenBank/DDBJ databases">
        <title>Genome sequencing of Photorhabdus bodei 09-20.</title>
        <authorList>
            <person name="Kalindamar S."/>
            <person name="Kumru S."/>
        </authorList>
    </citation>
    <scope>NUCLEOTIDE SEQUENCE</scope>
    <source>
        <strain evidence="1">09-20</strain>
    </source>
</reference>
<protein>
    <submittedName>
        <fullName evidence="1">Dynobactin A family peptide antibiotic</fullName>
    </submittedName>
</protein>
<accession>A0AAW6BR27</accession>
<organism evidence="1 2">
    <name type="scientific">Photorhabdus bodei</name>
    <dbReference type="NCBI Taxonomy" id="2029681"/>
    <lineage>
        <taxon>Bacteria</taxon>
        <taxon>Pseudomonadati</taxon>
        <taxon>Pseudomonadota</taxon>
        <taxon>Gammaproteobacteria</taxon>
        <taxon>Enterobacterales</taxon>
        <taxon>Morganellaceae</taxon>
        <taxon>Photorhabdus</taxon>
    </lineage>
</organism>
<dbReference type="EMBL" id="JAQMFO010000037">
    <property type="protein sequence ID" value="MDB6374135.1"/>
    <property type="molecule type" value="Genomic_DNA"/>
</dbReference>
<dbReference type="Proteomes" id="UP001212996">
    <property type="component" value="Unassembled WGS sequence"/>
</dbReference>
<sequence>MKDLKKSSSWNKALLDCVGGSGKDVGKTVEPKEVNKLVKKAASPGWDGNIYKYSF</sequence>